<protein>
    <submittedName>
        <fullName evidence="13">Phosphoglycerol transferase MdoB</fullName>
    </submittedName>
</protein>
<sequence>MKKLKEIFKSPYMILLFFAFKLVVYYKLIDVDVSDIVFILVSVTALGLIFLSFIRSRLKRKNITFLIIYSLLSLLMFADTMYYNYYNQTVSIKQLWQAKNVAAVPESFVATLIPASFLLFADIPIIYYYFKKFLKDNSKRAAWSYKRELKYIAIGFVSIFILLVVNPFESKTIDKVNSVEFFSNHVNDIYNAIAESVVTEEVPEKEVLDTVKEVTPQVSGPKYKNIGEGKNLIVIQVEALQNFVVNAQYNGQVITPNLNAFLQQDTVYFDRYYTTIGKGNTVDAEFSTLNSLYPVIDRECYTLYQNNTFDGLPWLLRDKGYDTLAIHGYKGEFWNREAAYPGQGFQNFYSMEDLDQSDIIGLGISDKSMFRQAADILEKQKKPFFSFIITLTSHHPFVIEDKDVTLKIKPEDEGTKFGSYLKTVHYFDEAFGQFIQELKNEGLYDNTVIALYGDHHALNLNMDNNKEMMEKYLGRTYDYDEMLRIPLMIHVPGSGVKETIHTTGGQIDFLPTIANIMGLKFDQPYILGQDLCNATDGFAAFTAYLFRGSFIHNNVMFEISREGVFDGSRAWDIKTETPLDASQYEEDYNRAITVKKTSEEILNQDLIKNYIHRDTAPSSTPDK</sequence>
<keyword evidence="7 11" id="KW-0472">Membrane</keyword>
<evidence type="ECO:0000313" key="13">
    <source>
        <dbReference type="EMBL" id="SHL23558.1"/>
    </source>
</evidence>
<evidence type="ECO:0000256" key="5">
    <source>
        <dbReference type="ARBA" id="ARBA00022692"/>
    </source>
</evidence>
<evidence type="ECO:0000313" key="14">
    <source>
        <dbReference type="Proteomes" id="UP000184386"/>
    </source>
</evidence>
<accession>A0A1M6YZ83</accession>
<dbReference type="GO" id="GO:0046872">
    <property type="term" value="F:metal ion binding"/>
    <property type="evidence" value="ECO:0007669"/>
    <property type="project" value="UniProtKB-KW"/>
</dbReference>
<feature type="binding site" evidence="10">
    <location>
        <position position="281"/>
    </location>
    <ligand>
        <name>Mn(2+)</name>
        <dbReference type="ChEBI" id="CHEBI:29035"/>
    </ligand>
</feature>
<dbReference type="InterPro" id="IPR017850">
    <property type="entry name" value="Alkaline_phosphatase_core_sf"/>
</dbReference>
<feature type="transmembrane region" description="Helical" evidence="11">
    <location>
        <begin position="108"/>
        <end position="130"/>
    </location>
</feature>
<evidence type="ECO:0000256" key="1">
    <source>
        <dbReference type="ARBA" id="ARBA00004651"/>
    </source>
</evidence>
<dbReference type="InterPro" id="IPR050448">
    <property type="entry name" value="OpgB/LTA_synthase_biosynth"/>
</dbReference>
<dbReference type="RefSeq" id="WP_073279211.1">
    <property type="nucleotide sequence ID" value="NZ_FRAC01000027.1"/>
</dbReference>
<feature type="active site" evidence="8">
    <location>
        <position position="281"/>
    </location>
</feature>
<dbReference type="InterPro" id="IPR012160">
    <property type="entry name" value="LtaS-like"/>
</dbReference>
<evidence type="ECO:0000256" key="4">
    <source>
        <dbReference type="ARBA" id="ARBA00022475"/>
    </source>
</evidence>
<dbReference type="SUPFAM" id="SSF53649">
    <property type="entry name" value="Alkaline phosphatase-like"/>
    <property type="match status" value="1"/>
</dbReference>
<evidence type="ECO:0000259" key="12">
    <source>
        <dbReference type="Pfam" id="PF00884"/>
    </source>
</evidence>
<dbReference type="GO" id="GO:0016740">
    <property type="term" value="F:transferase activity"/>
    <property type="evidence" value="ECO:0007669"/>
    <property type="project" value="UniProtKB-KW"/>
</dbReference>
<feature type="transmembrane region" description="Helical" evidence="11">
    <location>
        <begin position="35"/>
        <end position="54"/>
    </location>
</feature>
<feature type="binding site" evidence="10">
    <location>
        <position position="238"/>
    </location>
    <ligand>
        <name>Mn(2+)</name>
        <dbReference type="ChEBI" id="CHEBI:29035"/>
    </ligand>
</feature>
<feature type="binding site" evidence="10">
    <location>
        <position position="454"/>
    </location>
    <ligand>
        <name>Mn(2+)</name>
        <dbReference type="ChEBI" id="CHEBI:29035"/>
    </ligand>
</feature>
<dbReference type="Pfam" id="PF00884">
    <property type="entry name" value="Sulfatase"/>
    <property type="match status" value="1"/>
</dbReference>
<feature type="binding site" evidence="9">
    <location>
        <position position="394"/>
    </location>
    <ligand>
        <name>substrate</name>
    </ligand>
</feature>
<evidence type="ECO:0000256" key="8">
    <source>
        <dbReference type="PIRSR" id="PIRSR005091-1"/>
    </source>
</evidence>
<keyword evidence="5 11" id="KW-0812">Transmembrane</keyword>
<dbReference type="AlphaFoldDB" id="A0A1M6YZ83"/>
<keyword evidence="13" id="KW-0808">Transferase</keyword>
<evidence type="ECO:0000256" key="6">
    <source>
        <dbReference type="ARBA" id="ARBA00022989"/>
    </source>
</evidence>
<dbReference type="Proteomes" id="UP000184386">
    <property type="component" value="Unassembled WGS sequence"/>
</dbReference>
<feature type="transmembrane region" description="Helical" evidence="11">
    <location>
        <begin position="12"/>
        <end position="29"/>
    </location>
</feature>
<evidence type="ECO:0000256" key="2">
    <source>
        <dbReference type="ARBA" id="ARBA00004936"/>
    </source>
</evidence>
<feature type="binding site" evidence="10">
    <location>
        <position position="455"/>
    </location>
    <ligand>
        <name>Mn(2+)</name>
        <dbReference type="ChEBI" id="CHEBI:29035"/>
    </ligand>
</feature>
<keyword evidence="14" id="KW-1185">Reference proteome</keyword>
<evidence type="ECO:0000256" key="3">
    <source>
        <dbReference type="ARBA" id="ARBA00009983"/>
    </source>
</evidence>
<comment type="pathway">
    <text evidence="2">Cell wall biogenesis; lipoteichoic acid biosynthesis.</text>
</comment>
<evidence type="ECO:0000256" key="10">
    <source>
        <dbReference type="PIRSR" id="PIRSR005091-3"/>
    </source>
</evidence>
<evidence type="ECO:0000256" key="9">
    <source>
        <dbReference type="PIRSR" id="PIRSR005091-2"/>
    </source>
</evidence>
<dbReference type="PIRSF" id="PIRSF005091">
    <property type="entry name" value="Mmb_sulf_HI1246"/>
    <property type="match status" value="1"/>
</dbReference>
<proteinExistence type="inferred from homology"/>
<dbReference type="EMBL" id="FRAC01000027">
    <property type="protein sequence ID" value="SHL23558.1"/>
    <property type="molecule type" value="Genomic_DNA"/>
</dbReference>
<feature type="domain" description="Sulfatase N-terminal" evidence="12">
    <location>
        <begin position="230"/>
        <end position="518"/>
    </location>
</feature>
<dbReference type="CDD" id="cd16015">
    <property type="entry name" value="LTA_synthase"/>
    <property type="match status" value="1"/>
</dbReference>
<dbReference type="Gene3D" id="3.40.720.10">
    <property type="entry name" value="Alkaline Phosphatase, subunit A"/>
    <property type="match status" value="1"/>
</dbReference>
<feature type="transmembrane region" description="Helical" evidence="11">
    <location>
        <begin position="66"/>
        <end position="86"/>
    </location>
</feature>
<keyword evidence="6 11" id="KW-1133">Transmembrane helix</keyword>
<dbReference type="OrthoDB" id="243547at2"/>
<comment type="similarity">
    <text evidence="3">Belongs to the LTA synthase family.</text>
</comment>
<comment type="subcellular location">
    <subcellularLocation>
        <location evidence="1">Cell membrane</location>
        <topology evidence="1">Multi-pass membrane protein</topology>
    </subcellularLocation>
</comment>
<keyword evidence="9" id="KW-0479">Metal-binding</keyword>
<evidence type="ECO:0000256" key="7">
    <source>
        <dbReference type="ARBA" id="ARBA00023136"/>
    </source>
</evidence>
<dbReference type="PANTHER" id="PTHR47371:SF3">
    <property type="entry name" value="PHOSPHOGLYCEROL TRANSFERASE I"/>
    <property type="match status" value="1"/>
</dbReference>
<keyword evidence="9" id="KW-0464">Manganese</keyword>
<dbReference type="PANTHER" id="PTHR47371">
    <property type="entry name" value="LIPOTEICHOIC ACID SYNTHASE"/>
    <property type="match status" value="1"/>
</dbReference>
<dbReference type="GO" id="GO:0005886">
    <property type="term" value="C:plasma membrane"/>
    <property type="evidence" value="ECO:0007669"/>
    <property type="project" value="UniProtKB-SubCell"/>
</dbReference>
<dbReference type="Gene3D" id="3.30.1120.170">
    <property type="match status" value="1"/>
</dbReference>
<name>A0A1M6YZ83_9FIRM</name>
<organism evidence="13 14">
    <name type="scientific">Anaerocolumna jejuensis DSM 15929</name>
    <dbReference type="NCBI Taxonomy" id="1121322"/>
    <lineage>
        <taxon>Bacteria</taxon>
        <taxon>Bacillati</taxon>
        <taxon>Bacillota</taxon>
        <taxon>Clostridia</taxon>
        <taxon>Lachnospirales</taxon>
        <taxon>Lachnospiraceae</taxon>
        <taxon>Anaerocolumna</taxon>
    </lineage>
</organism>
<feature type="transmembrane region" description="Helical" evidence="11">
    <location>
        <begin position="151"/>
        <end position="168"/>
    </location>
</feature>
<dbReference type="InterPro" id="IPR000917">
    <property type="entry name" value="Sulfatase_N"/>
</dbReference>
<gene>
    <name evidence="13" type="ORF">SAMN02745136_04431</name>
</gene>
<reference evidence="13 14" key="1">
    <citation type="submission" date="2016-11" db="EMBL/GenBank/DDBJ databases">
        <authorList>
            <person name="Jaros S."/>
            <person name="Januszkiewicz K."/>
            <person name="Wedrychowicz H."/>
        </authorList>
    </citation>
    <scope>NUCLEOTIDE SEQUENCE [LARGE SCALE GENOMIC DNA]</scope>
    <source>
        <strain evidence="13 14">DSM 15929</strain>
    </source>
</reference>
<evidence type="ECO:0000256" key="11">
    <source>
        <dbReference type="SAM" id="Phobius"/>
    </source>
</evidence>
<keyword evidence="4" id="KW-1003">Cell membrane</keyword>
<dbReference type="STRING" id="1121322.SAMN02745136_04431"/>